<feature type="transmembrane region" description="Helical" evidence="1">
    <location>
        <begin position="45"/>
        <end position="66"/>
    </location>
</feature>
<organism evidence="2 3">
    <name type="scientific">Cohnella lupini</name>
    <dbReference type="NCBI Taxonomy" id="1294267"/>
    <lineage>
        <taxon>Bacteria</taxon>
        <taxon>Bacillati</taxon>
        <taxon>Bacillota</taxon>
        <taxon>Bacilli</taxon>
        <taxon>Bacillales</taxon>
        <taxon>Paenibacillaceae</taxon>
        <taxon>Cohnella</taxon>
    </lineage>
</organism>
<keyword evidence="1" id="KW-1133">Transmembrane helix</keyword>
<keyword evidence="3" id="KW-1185">Reference proteome</keyword>
<dbReference type="EMBL" id="QRDY01000001">
    <property type="protein sequence ID" value="RED66230.1"/>
    <property type="molecule type" value="Genomic_DNA"/>
</dbReference>
<dbReference type="AlphaFoldDB" id="A0A3D9IWM4"/>
<sequence>MSTNVLLIATVIIMAVAVVLTVKVGSSLGNKEGQSTYSVNPSKKLIRLFSIYLVVIVAVLIVFLALMK</sequence>
<gene>
    <name evidence="2" type="ORF">DFP95_101728</name>
</gene>
<name>A0A3D9IWM4_9BACL</name>
<evidence type="ECO:0000256" key="1">
    <source>
        <dbReference type="SAM" id="Phobius"/>
    </source>
</evidence>
<keyword evidence="1" id="KW-0472">Membrane</keyword>
<comment type="caution">
    <text evidence="2">The sequence shown here is derived from an EMBL/GenBank/DDBJ whole genome shotgun (WGS) entry which is preliminary data.</text>
</comment>
<protein>
    <submittedName>
        <fullName evidence="2">Uncharacterized protein</fullName>
    </submittedName>
</protein>
<dbReference type="Proteomes" id="UP000256869">
    <property type="component" value="Unassembled WGS sequence"/>
</dbReference>
<keyword evidence="1" id="KW-0812">Transmembrane</keyword>
<proteinExistence type="predicted"/>
<accession>A0A3D9IWM4</accession>
<dbReference type="RefSeq" id="WP_115991165.1">
    <property type="nucleotide sequence ID" value="NZ_QRDY01000001.1"/>
</dbReference>
<reference evidence="2 3" key="1">
    <citation type="submission" date="2018-07" db="EMBL/GenBank/DDBJ databases">
        <title>Genomic Encyclopedia of Type Strains, Phase III (KMG-III): the genomes of soil and plant-associated and newly described type strains.</title>
        <authorList>
            <person name="Whitman W."/>
        </authorList>
    </citation>
    <scope>NUCLEOTIDE SEQUENCE [LARGE SCALE GENOMIC DNA]</scope>
    <source>
        <strain evidence="2 3">CECT 8236</strain>
    </source>
</reference>
<evidence type="ECO:0000313" key="2">
    <source>
        <dbReference type="EMBL" id="RED66230.1"/>
    </source>
</evidence>
<evidence type="ECO:0000313" key="3">
    <source>
        <dbReference type="Proteomes" id="UP000256869"/>
    </source>
</evidence>